<protein>
    <submittedName>
        <fullName evidence="1">Uncharacterized protein</fullName>
    </submittedName>
</protein>
<accession>A0A4R3NYR2</accession>
<proteinExistence type="predicted"/>
<comment type="caution">
    <text evidence="1">The sequence shown here is derived from an EMBL/GenBank/DDBJ whole genome shotgun (WGS) entry which is preliminary data.</text>
</comment>
<evidence type="ECO:0000313" key="2">
    <source>
        <dbReference type="Proteomes" id="UP000295055"/>
    </source>
</evidence>
<organism evidence="1 2">
    <name type="scientific">Providencia alcalifaciens</name>
    <dbReference type="NCBI Taxonomy" id="126385"/>
    <lineage>
        <taxon>Bacteria</taxon>
        <taxon>Pseudomonadati</taxon>
        <taxon>Pseudomonadota</taxon>
        <taxon>Gammaproteobacteria</taxon>
        <taxon>Enterobacterales</taxon>
        <taxon>Morganellaceae</taxon>
        <taxon>Providencia</taxon>
    </lineage>
</organism>
<reference evidence="1 2" key="1">
    <citation type="submission" date="2019-03" db="EMBL/GenBank/DDBJ databases">
        <title>Genomic analyses of the natural microbiome of Caenorhabditis elegans.</title>
        <authorList>
            <person name="Samuel B."/>
        </authorList>
    </citation>
    <scope>NUCLEOTIDE SEQUENCE [LARGE SCALE GENOMIC DNA]</scope>
    <source>
        <strain evidence="1 2">JUb102</strain>
    </source>
</reference>
<dbReference type="Proteomes" id="UP000295055">
    <property type="component" value="Unassembled WGS sequence"/>
</dbReference>
<name>A0A4R3NYR2_9GAMM</name>
<dbReference type="AlphaFoldDB" id="A0A4R3NYR2"/>
<sequence length="54" mass="6262">MLQRETIEAVMMELAHQQGQALNGRDRLAIRTGVAQTIQAKERHRRRMTAPTYQ</sequence>
<evidence type="ECO:0000313" key="1">
    <source>
        <dbReference type="EMBL" id="TCT38330.1"/>
    </source>
</evidence>
<dbReference type="EMBL" id="SMAS01000001">
    <property type="protein sequence ID" value="TCT38330.1"/>
    <property type="molecule type" value="Genomic_DNA"/>
</dbReference>
<dbReference type="RefSeq" id="WP_165906916.1">
    <property type="nucleotide sequence ID" value="NZ_SMAS01000001.1"/>
</dbReference>
<gene>
    <name evidence="1" type="ORF">EC835_101329</name>
</gene>